<gene>
    <name evidence="1" type="ORF">H9661_07120</name>
</gene>
<sequence length="98" mass="11476">MLLNREVTTQYSHNSERKYIYRITEDLLDGIKEYGIEVIREDKSEGIITRCVREEVKHISSKKEWVFQILSILSRNEVSPIHLVDVIGEYMDSSSCLV</sequence>
<organism evidence="1 2">
    <name type="scientific">Clostridium cibarium</name>
    <dbReference type="NCBI Taxonomy" id="2762247"/>
    <lineage>
        <taxon>Bacteria</taxon>
        <taxon>Bacillati</taxon>
        <taxon>Bacillota</taxon>
        <taxon>Clostridia</taxon>
        <taxon>Eubacteriales</taxon>
        <taxon>Clostridiaceae</taxon>
        <taxon>Clostridium</taxon>
    </lineage>
</organism>
<reference evidence="1 2" key="1">
    <citation type="submission" date="2020-08" db="EMBL/GenBank/DDBJ databases">
        <title>A Genomic Blueprint of the Chicken Gut Microbiome.</title>
        <authorList>
            <person name="Gilroy R."/>
            <person name="Ravi A."/>
            <person name="Getino M."/>
            <person name="Pursley I."/>
            <person name="Horton D.L."/>
            <person name="Alikhan N.-F."/>
            <person name="Baker D."/>
            <person name="Gharbi K."/>
            <person name="Hall N."/>
            <person name="Watson M."/>
            <person name="Adriaenssens E.M."/>
            <person name="Foster-Nyarko E."/>
            <person name="Jarju S."/>
            <person name="Secka A."/>
            <person name="Antonio M."/>
            <person name="Oren A."/>
            <person name="Chaudhuri R."/>
            <person name="La Ragione R.M."/>
            <person name="Hildebrand F."/>
            <person name="Pallen M.J."/>
        </authorList>
    </citation>
    <scope>NUCLEOTIDE SEQUENCE [LARGE SCALE GENOMIC DNA]</scope>
    <source>
        <strain evidence="1 2">Sa3CVN1</strain>
    </source>
</reference>
<evidence type="ECO:0000313" key="1">
    <source>
        <dbReference type="EMBL" id="MBD7911124.1"/>
    </source>
</evidence>
<dbReference type="Proteomes" id="UP000627781">
    <property type="component" value="Unassembled WGS sequence"/>
</dbReference>
<dbReference type="RefSeq" id="WP_143315986.1">
    <property type="nucleotide sequence ID" value="NZ_JACSRA010000008.1"/>
</dbReference>
<dbReference type="InterPro" id="IPR017016">
    <property type="entry name" value="UCP033595"/>
</dbReference>
<name>A0ABR8PSP4_9CLOT</name>
<accession>A0ABR8PSP4</accession>
<dbReference type="EMBL" id="JACSRA010000008">
    <property type="protein sequence ID" value="MBD7911124.1"/>
    <property type="molecule type" value="Genomic_DNA"/>
</dbReference>
<evidence type="ECO:0000313" key="2">
    <source>
        <dbReference type="Proteomes" id="UP000627781"/>
    </source>
</evidence>
<keyword evidence="2" id="KW-1185">Reference proteome</keyword>
<dbReference type="Pfam" id="PF20124">
    <property type="entry name" value="DUF6514"/>
    <property type="match status" value="1"/>
</dbReference>
<protein>
    <submittedName>
        <fullName evidence="1">Uncharacterized protein</fullName>
    </submittedName>
</protein>
<comment type="caution">
    <text evidence="1">The sequence shown here is derived from an EMBL/GenBank/DDBJ whole genome shotgun (WGS) entry which is preliminary data.</text>
</comment>
<proteinExistence type="predicted"/>